<evidence type="ECO:0000256" key="1">
    <source>
        <dbReference type="ARBA" id="ARBA00008857"/>
    </source>
</evidence>
<dbReference type="InterPro" id="IPR010998">
    <property type="entry name" value="Integrase_recombinase_N"/>
</dbReference>
<dbReference type="Proteomes" id="UP000095541">
    <property type="component" value="Unassembled WGS sequence"/>
</dbReference>
<accession>A0A174M175</accession>
<evidence type="ECO:0000313" key="5">
    <source>
        <dbReference type="EMBL" id="CUP30162.1"/>
    </source>
</evidence>
<evidence type="ECO:0000313" key="6">
    <source>
        <dbReference type="Proteomes" id="UP000095541"/>
    </source>
</evidence>
<dbReference type="InterPro" id="IPR035386">
    <property type="entry name" value="Arm-DNA-bind_5"/>
</dbReference>
<sequence length="414" mass="48534">MARTKIVLFKSNIRRDGSCPVCLRVAKEDKTKYIDLQLSATKGQWDELASRFKKDKRVNPNYENYNALLNRYEVRKDEILQKFMEERVNWTLNQFEEEFLGMSKQGKVYDYFMRQVENLKATRHIGNAKVYERTLHMLAKYDDKIEERLFSELDVKYINRFNLEMEKDGCCGNTRKYYLKTLRAVINKAIKEREASSNTYPFGKGGFEIGKLAEETAKRYLSPHDLELIKNSPQQNPVLELSRRVFLFSYLCFGMSFIDEAMLTKNNIDMFGAEEHIVYKRQKTQNAKNAKPITIPVTPAIREQLEWFKANTTLTSNYLLPIITRDYEGEQLYDHIRSRYKRINDGLKQLGKLLHIRMNLTTYVSRHTMAMTLQGNDVPREIISQALGHRNLTTTNVYLDSFSTSVLDRVAKIL</sequence>
<dbReference type="Pfam" id="PF17293">
    <property type="entry name" value="Arm-DNA-bind_5"/>
    <property type="match status" value="1"/>
</dbReference>
<dbReference type="InterPro" id="IPR011010">
    <property type="entry name" value="DNA_brk_join_enz"/>
</dbReference>
<dbReference type="InterPro" id="IPR013762">
    <property type="entry name" value="Integrase-like_cat_sf"/>
</dbReference>
<dbReference type="RefSeq" id="WP_055216470.1">
    <property type="nucleotide sequence ID" value="NZ_CZBI01000001.1"/>
</dbReference>
<dbReference type="PANTHER" id="PTHR30349:SF64">
    <property type="entry name" value="PROPHAGE INTEGRASE INTD-RELATED"/>
    <property type="match status" value="1"/>
</dbReference>
<dbReference type="Gene3D" id="1.10.150.130">
    <property type="match status" value="1"/>
</dbReference>
<dbReference type="PROSITE" id="PS51898">
    <property type="entry name" value="TYR_RECOMBINASE"/>
    <property type="match status" value="1"/>
</dbReference>
<dbReference type="Pfam" id="PF13102">
    <property type="entry name" value="Phage_int_SAM_5"/>
    <property type="match status" value="1"/>
</dbReference>
<dbReference type="InterPro" id="IPR002104">
    <property type="entry name" value="Integrase_catalytic"/>
</dbReference>
<organism evidence="5 6">
    <name type="scientific">Bacteroides thetaiotaomicron</name>
    <dbReference type="NCBI Taxonomy" id="818"/>
    <lineage>
        <taxon>Bacteria</taxon>
        <taxon>Pseudomonadati</taxon>
        <taxon>Bacteroidota</taxon>
        <taxon>Bacteroidia</taxon>
        <taxon>Bacteroidales</taxon>
        <taxon>Bacteroidaceae</taxon>
        <taxon>Bacteroides</taxon>
    </lineage>
</organism>
<name>A0A174M175_BACT4</name>
<dbReference type="EMBL" id="CZBI01000001">
    <property type="protein sequence ID" value="CUP30162.1"/>
    <property type="molecule type" value="Genomic_DNA"/>
</dbReference>
<dbReference type="PANTHER" id="PTHR30349">
    <property type="entry name" value="PHAGE INTEGRASE-RELATED"/>
    <property type="match status" value="1"/>
</dbReference>
<dbReference type="GO" id="GO:0015074">
    <property type="term" value="P:DNA integration"/>
    <property type="evidence" value="ECO:0007669"/>
    <property type="project" value="InterPro"/>
</dbReference>
<dbReference type="GO" id="GO:0003677">
    <property type="term" value="F:DNA binding"/>
    <property type="evidence" value="ECO:0007669"/>
    <property type="project" value="UniProtKB-KW"/>
</dbReference>
<evidence type="ECO:0000256" key="3">
    <source>
        <dbReference type="ARBA" id="ARBA00023172"/>
    </source>
</evidence>
<dbReference type="SUPFAM" id="SSF56349">
    <property type="entry name" value="DNA breaking-rejoining enzymes"/>
    <property type="match status" value="1"/>
</dbReference>
<feature type="domain" description="Tyr recombinase" evidence="4">
    <location>
        <begin position="216"/>
        <end position="412"/>
    </location>
</feature>
<keyword evidence="2" id="KW-0238">DNA-binding</keyword>
<dbReference type="Pfam" id="PF00589">
    <property type="entry name" value="Phage_integrase"/>
    <property type="match status" value="1"/>
</dbReference>
<keyword evidence="3" id="KW-0233">DNA recombination</keyword>
<reference evidence="5 6" key="1">
    <citation type="submission" date="2015-09" db="EMBL/GenBank/DDBJ databases">
        <authorList>
            <consortium name="Pathogen Informatics"/>
        </authorList>
    </citation>
    <scope>NUCLEOTIDE SEQUENCE [LARGE SCALE GENOMIC DNA]</scope>
    <source>
        <strain evidence="5 6">2789STDY5834945</strain>
    </source>
</reference>
<gene>
    <name evidence="5" type="ORF">ERS852557_00155</name>
</gene>
<dbReference type="CDD" id="cd01185">
    <property type="entry name" value="INTN1_C_like"/>
    <property type="match status" value="1"/>
</dbReference>
<dbReference type="InterPro" id="IPR050090">
    <property type="entry name" value="Tyrosine_recombinase_XerCD"/>
</dbReference>
<comment type="similarity">
    <text evidence="1">Belongs to the 'phage' integrase family.</text>
</comment>
<evidence type="ECO:0000259" key="4">
    <source>
        <dbReference type="PROSITE" id="PS51898"/>
    </source>
</evidence>
<dbReference type="GO" id="GO:0006310">
    <property type="term" value="P:DNA recombination"/>
    <property type="evidence" value="ECO:0007669"/>
    <property type="project" value="UniProtKB-KW"/>
</dbReference>
<protein>
    <submittedName>
        <fullName evidence="5">Site-specific recombinase XerD</fullName>
    </submittedName>
</protein>
<dbReference type="InterPro" id="IPR025269">
    <property type="entry name" value="SAM-like_dom"/>
</dbReference>
<dbReference type="Gene3D" id="1.10.443.10">
    <property type="entry name" value="Intergrase catalytic core"/>
    <property type="match status" value="1"/>
</dbReference>
<dbReference type="AlphaFoldDB" id="A0A174M175"/>
<proteinExistence type="inferred from homology"/>
<evidence type="ECO:0000256" key="2">
    <source>
        <dbReference type="ARBA" id="ARBA00023125"/>
    </source>
</evidence>